<dbReference type="Gene3D" id="1.10.1040.10">
    <property type="entry name" value="N-(1-d-carboxylethyl)-l-norvaline Dehydrogenase, domain 2"/>
    <property type="match status" value="1"/>
</dbReference>
<comment type="pathway">
    <text evidence="2">Lipid metabolism; fatty acid beta-oxidation.</text>
</comment>
<evidence type="ECO:0000256" key="3">
    <source>
        <dbReference type="ARBA" id="ARBA00009463"/>
    </source>
</evidence>
<dbReference type="InterPro" id="IPR013328">
    <property type="entry name" value="6PGD_dom2"/>
</dbReference>
<dbReference type="InterPro" id="IPR008927">
    <property type="entry name" value="6-PGluconate_DH-like_C_sf"/>
</dbReference>
<keyword evidence="5" id="KW-0560">Oxidoreductase</keyword>
<evidence type="ECO:0000259" key="13">
    <source>
        <dbReference type="Pfam" id="PF00725"/>
    </source>
</evidence>
<evidence type="ECO:0008006" key="17">
    <source>
        <dbReference type="Google" id="ProtNLM"/>
    </source>
</evidence>
<evidence type="ECO:0000256" key="10">
    <source>
        <dbReference type="PIRSR" id="PIRSR000105-1"/>
    </source>
</evidence>
<evidence type="ECO:0000256" key="11">
    <source>
        <dbReference type="PIRSR" id="PIRSR000105-2"/>
    </source>
</evidence>
<feature type="binding site" evidence="12">
    <location>
        <position position="84"/>
    </location>
    <ligand>
        <name>CoA</name>
        <dbReference type="ChEBI" id="CHEBI:57287"/>
    </ligand>
</feature>
<feature type="domain" description="3-hydroxyacyl-CoA dehydrogenase C-terminal" evidence="13">
    <location>
        <begin position="224"/>
        <end position="324"/>
    </location>
</feature>
<dbReference type="InterPro" id="IPR036291">
    <property type="entry name" value="NAD(P)-bd_dom_sf"/>
</dbReference>
<dbReference type="Proteomes" id="UP001140074">
    <property type="component" value="Unassembled WGS sequence"/>
</dbReference>
<keyword evidence="8" id="KW-0496">Mitochondrion</keyword>
<name>A0A9W8IHH9_9FUNG</name>
<comment type="subcellular location">
    <subcellularLocation>
        <location evidence="1">Mitochondrion matrix</location>
    </subcellularLocation>
</comment>
<evidence type="ECO:0000256" key="8">
    <source>
        <dbReference type="ARBA" id="ARBA00023128"/>
    </source>
</evidence>
<feature type="binding site" evidence="11">
    <location>
        <position position="68"/>
    </location>
    <ligand>
        <name>NAD(+)</name>
        <dbReference type="ChEBI" id="CHEBI:57540"/>
    </ligand>
</feature>
<dbReference type="InterPro" id="IPR006108">
    <property type="entry name" value="3HC_DH_C"/>
</dbReference>
<keyword evidence="7" id="KW-0443">Lipid metabolism</keyword>
<feature type="binding site" evidence="12">
    <location>
        <position position="155"/>
    </location>
    <ligand>
        <name>CoA</name>
        <dbReference type="ChEBI" id="CHEBI:57287"/>
    </ligand>
</feature>
<dbReference type="SUPFAM" id="SSF51735">
    <property type="entry name" value="NAD(P)-binding Rossmann-fold domains"/>
    <property type="match status" value="1"/>
</dbReference>
<organism evidence="15 16">
    <name type="scientific">Coemansia aciculifera</name>
    <dbReference type="NCBI Taxonomy" id="417176"/>
    <lineage>
        <taxon>Eukaryota</taxon>
        <taxon>Fungi</taxon>
        <taxon>Fungi incertae sedis</taxon>
        <taxon>Zoopagomycota</taxon>
        <taxon>Kickxellomycotina</taxon>
        <taxon>Kickxellomycetes</taxon>
        <taxon>Kickxellales</taxon>
        <taxon>Kickxellaceae</taxon>
        <taxon>Coemansia</taxon>
    </lineage>
</organism>
<proteinExistence type="inferred from homology"/>
<dbReference type="PANTHER" id="PTHR43561:SF3">
    <property type="entry name" value="HYDROXYACYL-COENZYME A DEHYDROGENASE, MITOCHONDRIAL"/>
    <property type="match status" value="1"/>
</dbReference>
<dbReference type="InterPro" id="IPR052242">
    <property type="entry name" value="Mito_3-hydroxyacyl-CoA_DH"/>
</dbReference>
<evidence type="ECO:0000256" key="9">
    <source>
        <dbReference type="ARBA" id="ARBA00049556"/>
    </source>
</evidence>
<dbReference type="FunFam" id="3.40.50.720:FF:000009">
    <property type="entry name" value="Fatty oxidation complex, alpha subunit"/>
    <property type="match status" value="1"/>
</dbReference>
<comment type="catalytic activity">
    <reaction evidence="9">
        <text>a (3S)-3-hydroxyacyl-CoA + NAD(+) = a 3-oxoacyl-CoA + NADH + H(+)</text>
        <dbReference type="Rhea" id="RHEA:22432"/>
        <dbReference type="ChEBI" id="CHEBI:15378"/>
        <dbReference type="ChEBI" id="CHEBI:57318"/>
        <dbReference type="ChEBI" id="CHEBI:57540"/>
        <dbReference type="ChEBI" id="CHEBI:57945"/>
        <dbReference type="ChEBI" id="CHEBI:90726"/>
        <dbReference type="EC" id="1.1.1.35"/>
    </reaction>
</comment>
<dbReference type="InterPro" id="IPR006176">
    <property type="entry name" value="3-OHacyl-CoA_DH_NAD-bd"/>
</dbReference>
<sequence length="326" mass="35909">MSTSTPNSTAEWALRRQRQVLDHLHGKGQPEIGPKATISHIAIYGAGIMGSGIAQVAAQSGYKVTLWDVTQADLDRGIHTIRISLARLARKTGQPADWVQSILSRISSTTDQLAACTSADLVIEAIVENLSIKQDLLSRLDKVAKPTCIFATNTSSLLVADVSAKLDEERKQRMVALHFFNPVAVMKLVEIAYMDGTSPELLALLKAWVHDIGKVPVLCRDTPGFIVNRLMVPYNIEARQLVERGDATIEDVDTAMKLGAGYPMGPFELMDMTGLDTGYHIMKAWYETAPGLSGDPRFKPSPEMERMIRDGYLGRKSGRGYYVYDK</sequence>
<evidence type="ECO:0000256" key="12">
    <source>
        <dbReference type="PIRSR" id="PIRSR000105-3"/>
    </source>
</evidence>
<dbReference type="EMBL" id="JANBUY010000112">
    <property type="protein sequence ID" value="KAJ2863731.1"/>
    <property type="molecule type" value="Genomic_DNA"/>
</dbReference>
<dbReference type="GO" id="GO:0003857">
    <property type="term" value="F:(3S)-3-hydroxyacyl-CoA dehydrogenase (NAD+) activity"/>
    <property type="evidence" value="ECO:0007669"/>
    <property type="project" value="UniProtKB-EC"/>
</dbReference>
<feature type="binding site" evidence="11">
    <location>
        <begin position="45"/>
        <end position="50"/>
    </location>
    <ligand>
        <name>NAD(+)</name>
        <dbReference type="ChEBI" id="CHEBI:57540"/>
    </ligand>
</feature>
<feature type="binding site" evidence="11">
    <location>
        <position position="181"/>
    </location>
    <ligand>
        <name>NAD(+)</name>
        <dbReference type="ChEBI" id="CHEBI:57540"/>
    </ligand>
</feature>
<dbReference type="Gene3D" id="3.40.50.720">
    <property type="entry name" value="NAD(P)-binding Rossmann-like Domain"/>
    <property type="match status" value="1"/>
</dbReference>
<dbReference type="PIRSF" id="PIRSF000105">
    <property type="entry name" value="HCDH"/>
    <property type="match status" value="1"/>
</dbReference>
<comment type="similarity">
    <text evidence="3">Belongs to the 3-hydroxyacyl-CoA dehydrogenase family.</text>
</comment>
<protein>
    <recommendedName>
        <fullName evidence="17">3-hydroxyacyl-CoA dehydrogenase</fullName>
    </recommendedName>
</protein>
<reference evidence="15" key="1">
    <citation type="submission" date="2022-07" db="EMBL/GenBank/DDBJ databases">
        <title>Phylogenomic reconstructions and comparative analyses of Kickxellomycotina fungi.</title>
        <authorList>
            <person name="Reynolds N.K."/>
            <person name="Stajich J.E."/>
            <person name="Barry K."/>
            <person name="Grigoriev I.V."/>
            <person name="Crous P."/>
            <person name="Smith M.E."/>
        </authorList>
    </citation>
    <scope>NUCLEOTIDE SEQUENCE</scope>
    <source>
        <strain evidence="15">RSA 476</strain>
    </source>
</reference>
<evidence type="ECO:0000256" key="2">
    <source>
        <dbReference type="ARBA" id="ARBA00005005"/>
    </source>
</evidence>
<feature type="binding site" evidence="12">
    <location>
        <position position="91"/>
    </location>
    <ligand>
        <name>CoA</name>
        <dbReference type="ChEBI" id="CHEBI:57287"/>
    </ligand>
</feature>
<evidence type="ECO:0000313" key="15">
    <source>
        <dbReference type="EMBL" id="KAJ2863731.1"/>
    </source>
</evidence>
<dbReference type="GO" id="GO:0070403">
    <property type="term" value="F:NAD+ binding"/>
    <property type="evidence" value="ECO:0007669"/>
    <property type="project" value="InterPro"/>
</dbReference>
<dbReference type="InterPro" id="IPR022694">
    <property type="entry name" value="3-OHacyl-CoA_DH"/>
</dbReference>
<gene>
    <name evidence="15" type="ORF">GGH94_003396</name>
</gene>
<evidence type="ECO:0000256" key="7">
    <source>
        <dbReference type="ARBA" id="ARBA00023098"/>
    </source>
</evidence>
<accession>A0A9W8IHH9</accession>
<dbReference type="AlphaFoldDB" id="A0A9W8IHH9"/>
<dbReference type="GO" id="GO:0005759">
    <property type="term" value="C:mitochondrial matrix"/>
    <property type="evidence" value="ECO:0007669"/>
    <property type="project" value="UniProtKB-SubCell"/>
</dbReference>
<evidence type="ECO:0000256" key="4">
    <source>
        <dbReference type="ARBA" id="ARBA00022832"/>
    </source>
</evidence>
<feature type="domain" description="3-hydroxyacyl-CoA dehydrogenase NAD binding" evidence="14">
    <location>
        <begin position="40"/>
        <end position="222"/>
    </location>
</feature>
<feature type="binding site" evidence="11">
    <location>
        <position position="133"/>
    </location>
    <ligand>
        <name>NAD(+)</name>
        <dbReference type="ChEBI" id="CHEBI:57540"/>
    </ligand>
</feature>
<evidence type="ECO:0000256" key="1">
    <source>
        <dbReference type="ARBA" id="ARBA00004305"/>
    </source>
</evidence>
<feature type="site" description="Important for catalytic activity" evidence="10">
    <location>
        <position position="178"/>
    </location>
</feature>
<evidence type="ECO:0000256" key="5">
    <source>
        <dbReference type="ARBA" id="ARBA00023002"/>
    </source>
</evidence>
<feature type="binding site" evidence="11">
    <location>
        <position position="155"/>
    </location>
    <ligand>
        <name>NAD(+)</name>
        <dbReference type="ChEBI" id="CHEBI:57540"/>
    </ligand>
</feature>
<evidence type="ECO:0000313" key="16">
    <source>
        <dbReference type="Proteomes" id="UP001140074"/>
    </source>
</evidence>
<dbReference type="GO" id="GO:0006635">
    <property type="term" value="P:fatty acid beta-oxidation"/>
    <property type="evidence" value="ECO:0007669"/>
    <property type="project" value="TreeGrafter"/>
</dbReference>
<feature type="binding site" evidence="11">
    <location>
        <position position="316"/>
    </location>
    <ligand>
        <name>NAD(+)</name>
        <dbReference type="ChEBI" id="CHEBI:57540"/>
    </ligand>
</feature>
<dbReference type="Pfam" id="PF00725">
    <property type="entry name" value="3HCDH"/>
    <property type="match status" value="1"/>
</dbReference>
<evidence type="ECO:0000256" key="6">
    <source>
        <dbReference type="ARBA" id="ARBA00023027"/>
    </source>
</evidence>
<dbReference type="Pfam" id="PF02737">
    <property type="entry name" value="3HCDH_N"/>
    <property type="match status" value="1"/>
</dbReference>
<keyword evidence="6 11" id="KW-0520">NAD</keyword>
<comment type="caution">
    <text evidence="15">The sequence shown here is derived from an EMBL/GenBank/DDBJ whole genome shotgun (WGS) entry which is preliminary data.</text>
</comment>
<dbReference type="SUPFAM" id="SSF48179">
    <property type="entry name" value="6-phosphogluconate dehydrogenase C-terminal domain-like"/>
    <property type="match status" value="1"/>
</dbReference>
<feature type="binding site" evidence="11">
    <location>
        <position position="128"/>
    </location>
    <ligand>
        <name>NAD(+)</name>
        <dbReference type="ChEBI" id="CHEBI:57540"/>
    </ligand>
</feature>
<evidence type="ECO:0000259" key="14">
    <source>
        <dbReference type="Pfam" id="PF02737"/>
    </source>
</evidence>
<keyword evidence="4" id="KW-0276">Fatty acid metabolism</keyword>
<dbReference type="PANTHER" id="PTHR43561">
    <property type="match status" value="1"/>
</dbReference>
<keyword evidence="16" id="KW-1185">Reference proteome</keyword>